<dbReference type="PRINTS" id="PR00111">
    <property type="entry name" value="ABHYDROLASE"/>
</dbReference>
<proteinExistence type="predicted"/>
<evidence type="ECO:0000256" key="1">
    <source>
        <dbReference type="ARBA" id="ARBA00022801"/>
    </source>
</evidence>
<protein>
    <submittedName>
        <fullName evidence="3">Alpha/beta hydrolase fold protein</fullName>
    </submittedName>
</protein>
<evidence type="ECO:0000313" key="4">
    <source>
        <dbReference type="Proteomes" id="UP000024836"/>
    </source>
</evidence>
<organism evidence="3 4">
    <name type="scientific">Actibacterium atlanticum</name>
    <dbReference type="NCBI Taxonomy" id="1461693"/>
    <lineage>
        <taxon>Bacteria</taxon>
        <taxon>Pseudomonadati</taxon>
        <taxon>Pseudomonadota</taxon>
        <taxon>Alphaproteobacteria</taxon>
        <taxon>Rhodobacterales</taxon>
        <taxon>Roseobacteraceae</taxon>
        <taxon>Actibacterium</taxon>
    </lineage>
</organism>
<dbReference type="InterPro" id="IPR000073">
    <property type="entry name" value="AB_hydrolase_1"/>
</dbReference>
<dbReference type="STRING" id="1461693.ATO10_04567"/>
<dbReference type="AlphaFoldDB" id="A0A058ZMU2"/>
<feature type="domain" description="AB hydrolase-1" evidence="2">
    <location>
        <begin position="15"/>
        <end position="131"/>
    </location>
</feature>
<dbReference type="RefSeq" id="WP_051597949.1">
    <property type="nucleotide sequence ID" value="NZ_AQQY01000002.1"/>
</dbReference>
<dbReference type="Gene3D" id="3.40.50.1820">
    <property type="entry name" value="alpha/beta hydrolase"/>
    <property type="match status" value="1"/>
</dbReference>
<dbReference type="Pfam" id="PF00561">
    <property type="entry name" value="Abhydrolase_1"/>
    <property type="match status" value="1"/>
</dbReference>
<dbReference type="GO" id="GO:0016020">
    <property type="term" value="C:membrane"/>
    <property type="evidence" value="ECO:0007669"/>
    <property type="project" value="TreeGrafter"/>
</dbReference>
<name>A0A058ZMU2_9RHOB</name>
<gene>
    <name evidence="3" type="ORF">ATO10_04567</name>
</gene>
<reference evidence="3 4" key="1">
    <citation type="submission" date="2013-04" db="EMBL/GenBank/DDBJ databases">
        <title>Shimia sp. 22II-S11-Z10 Genome Sequencing.</title>
        <authorList>
            <person name="Lai Q."/>
            <person name="Li G."/>
            <person name="Shao Z."/>
        </authorList>
    </citation>
    <scope>NUCLEOTIDE SEQUENCE [LARGE SCALE GENOMIC DNA]</scope>
    <source>
        <strain evidence="4">22II-S11-Z10</strain>
    </source>
</reference>
<dbReference type="InterPro" id="IPR050266">
    <property type="entry name" value="AB_hydrolase_sf"/>
</dbReference>
<keyword evidence="1 3" id="KW-0378">Hydrolase</keyword>
<dbReference type="PANTHER" id="PTHR43798:SF31">
    <property type="entry name" value="AB HYDROLASE SUPERFAMILY PROTEIN YCLE"/>
    <property type="match status" value="1"/>
</dbReference>
<comment type="caution">
    <text evidence="3">The sequence shown here is derived from an EMBL/GenBank/DDBJ whole genome shotgun (WGS) entry which is preliminary data.</text>
</comment>
<dbReference type="InterPro" id="IPR029058">
    <property type="entry name" value="AB_hydrolase_fold"/>
</dbReference>
<sequence length="251" mass="27533">MVEIASTELGRKDAPCVVFAHGWARSHADFIAIAELIAPHARCVLLDLPGFGDSPRPDGTWGTQEYADCLRAHLNGMRVSDYIWVGHSFGARVGLRLAAMPDSPIKALVLAGAAGVKRPVPKWKQIKGSWRSREFKRKKAQAVDEAALIALEREYGSPDYVQSRDLGLRDIFVKTVQEDQSDAVGAITCPTTLIYGGKDTETPPEVGKILHRLISNSAYIECPEFDHLSILTRGRHQIAMVLKEQLVGGHA</sequence>
<dbReference type="PANTHER" id="PTHR43798">
    <property type="entry name" value="MONOACYLGLYCEROL LIPASE"/>
    <property type="match status" value="1"/>
</dbReference>
<keyword evidence="4" id="KW-1185">Reference proteome</keyword>
<evidence type="ECO:0000313" key="3">
    <source>
        <dbReference type="EMBL" id="KCV82853.1"/>
    </source>
</evidence>
<dbReference type="EMBL" id="AQQY01000002">
    <property type="protein sequence ID" value="KCV82853.1"/>
    <property type="molecule type" value="Genomic_DNA"/>
</dbReference>
<dbReference type="Proteomes" id="UP000024836">
    <property type="component" value="Unassembled WGS sequence"/>
</dbReference>
<dbReference type="SUPFAM" id="SSF53474">
    <property type="entry name" value="alpha/beta-Hydrolases"/>
    <property type="match status" value="1"/>
</dbReference>
<accession>A0A058ZMU2</accession>
<dbReference type="OrthoDB" id="9804723at2"/>
<dbReference type="GO" id="GO:0016787">
    <property type="term" value="F:hydrolase activity"/>
    <property type="evidence" value="ECO:0007669"/>
    <property type="project" value="UniProtKB-KW"/>
</dbReference>
<dbReference type="eggNOG" id="COG2267">
    <property type="taxonomic scope" value="Bacteria"/>
</dbReference>
<evidence type="ECO:0000259" key="2">
    <source>
        <dbReference type="Pfam" id="PF00561"/>
    </source>
</evidence>